<organism evidence="2 3">
    <name type="scientific">Thalassolituus pacificus</name>
    <dbReference type="NCBI Taxonomy" id="2975440"/>
    <lineage>
        <taxon>Bacteria</taxon>
        <taxon>Pseudomonadati</taxon>
        <taxon>Pseudomonadota</taxon>
        <taxon>Gammaproteobacteria</taxon>
        <taxon>Oceanospirillales</taxon>
        <taxon>Oceanospirillaceae</taxon>
        <taxon>Thalassolituus</taxon>
    </lineage>
</organism>
<dbReference type="Proteomes" id="UP001147830">
    <property type="component" value="Unassembled WGS sequence"/>
</dbReference>
<evidence type="ECO:0000313" key="3">
    <source>
        <dbReference type="Proteomes" id="UP001147830"/>
    </source>
</evidence>
<sequence>MAKLWQQTGYSQLRRGRYSESGRIYLVTAVAEKRRPVFMDWQSASIACRTFTDAKLLGDARLLCWVLMPDHVHWLLQLEEQTELAVLVGKLKAVTSRNIGTAVWQSGFHDRAIRHEEDVLPAARYIVANPLRAGLVRRVGDYPYWDALWI</sequence>
<dbReference type="SMART" id="SM01321">
    <property type="entry name" value="Y1_Tnp"/>
    <property type="match status" value="1"/>
</dbReference>
<dbReference type="PANTHER" id="PTHR36966">
    <property type="entry name" value="REP-ASSOCIATED TYROSINE TRANSPOSASE"/>
    <property type="match status" value="1"/>
</dbReference>
<evidence type="ECO:0000259" key="1">
    <source>
        <dbReference type="SMART" id="SM01321"/>
    </source>
</evidence>
<proteinExistence type="predicted"/>
<comment type="caution">
    <text evidence="2">The sequence shown here is derived from an EMBL/GenBank/DDBJ whole genome shotgun (WGS) entry which is preliminary data.</text>
</comment>
<keyword evidence="3" id="KW-1185">Reference proteome</keyword>
<dbReference type="GO" id="GO:0006313">
    <property type="term" value="P:DNA transposition"/>
    <property type="evidence" value="ECO:0007669"/>
    <property type="project" value="InterPro"/>
</dbReference>
<accession>A0A9X2WF83</accession>
<dbReference type="RefSeq" id="WP_260976047.1">
    <property type="nucleotide sequence ID" value="NZ_JAOANI010000015.1"/>
</dbReference>
<dbReference type="SUPFAM" id="SSF143422">
    <property type="entry name" value="Transposase IS200-like"/>
    <property type="match status" value="1"/>
</dbReference>
<feature type="domain" description="Transposase IS200-like" evidence="1">
    <location>
        <begin position="20"/>
        <end position="129"/>
    </location>
</feature>
<dbReference type="Gene3D" id="3.30.70.1290">
    <property type="entry name" value="Transposase IS200-like"/>
    <property type="match status" value="1"/>
</dbReference>
<dbReference type="GO" id="GO:0004803">
    <property type="term" value="F:transposase activity"/>
    <property type="evidence" value="ECO:0007669"/>
    <property type="project" value="InterPro"/>
</dbReference>
<reference evidence="2" key="2">
    <citation type="submission" date="2022-08" db="EMBL/GenBank/DDBJ databases">
        <authorList>
            <person name="Dong C."/>
        </authorList>
    </citation>
    <scope>NUCLEOTIDE SEQUENCE</scope>
    <source>
        <strain evidence="2">59MF3M-4</strain>
    </source>
</reference>
<dbReference type="Pfam" id="PF01797">
    <property type="entry name" value="Y1_Tnp"/>
    <property type="match status" value="1"/>
</dbReference>
<gene>
    <name evidence="2" type="ORF">NYR02_09090</name>
</gene>
<dbReference type="EMBL" id="JAOANI010000015">
    <property type="protein sequence ID" value="MCT7359174.1"/>
    <property type="molecule type" value="Genomic_DNA"/>
</dbReference>
<dbReference type="InterPro" id="IPR052715">
    <property type="entry name" value="RAYT_transposase"/>
</dbReference>
<dbReference type="GO" id="GO:0043565">
    <property type="term" value="F:sequence-specific DNA binding"/>
    <property type="evidence" value="ECO:0007669"/>
    <property type="project" value="TreeGrafter"/>
</dbReference>
<dbReference type="NCBIfam" id="NF047646">
    <property type="entry name" value="REP_Tyr_transpos"/>
    <property type="match status" value="1"/>
</dbReference>
<dbReference type="PANTHER" id="PTHR36966:SF1">
    <property type="entry name" value="REP-ASSOCIATED TYROSINE TRANSPOSASE"/>
    <property type="match status" value="1"/>
</dbReference>
<reference evidence="2" key="1">
    <citation type="journal article" date="2022" name="Front. Microbiol.">
        <title>Genome-based taxonomic rearrangement of Oceanobacter-related bacteria including the description of Thalassolituus hydrocarbonoclasticus sp. nov. and Thalassolituus pacificus sp. nov. and emended description of the genus Thalassolituus.</title>
        <authorList>
            <person name="Dong C."/>
            <person name="Wei L."/>
            <person name="Wang J."/>
            <person name="Lai Q."/>
            <person name="Huang Z."/>
            <person name="Shao Z."/>
        </authorList>
    </citation>
    <scope>NUCLEOTIDE SEQUENCE</scope>
    <source>
        <strain evidence="2">59MF3M-4</strain>
    </source>
</reference>
<dbReference type="InterPro" id="IPR036515">
    <property type="entry name" value="Transposase_17_sf"/>
</dbReference>
<name>A0A9X2WF83_9GAMM</name>
<dbReference type="AlphaFoldDB" id="A0A9X2WF83"/>
<evidence type="ECO:0000313" key="2">
    <source>
        <dbReference type="EMBL" id="MCT7359174.1"/>
    </source>
</evidence>
<dbReference type="InterPro" id="IPR002686">
    <property type="entry name" value="Transposase_17"/>
</dbReference>
<protein>
    <submittedName>
        <fullName evidence="2">Transposase</fullName>
    </submittedName>
</protein>